<evidence type="ECO:0000256" key="2">
    <source>
        <dbReference type="ARBA" id="ARBA00007025"/>
    </source>
</evidence>
<feature type="region of interest" description="Disordered" evidence="9">
    <location>
        <begin position="180"/>
        <end position="223"/>
    </location>
</feature>
<feature type="compositionally biased region" description="Polar residues" evidence="9">
    <location>
        <begin position="1998"/>
        <end position="2017"/>
    </location>
</feature>
<feature type="compositionally biased region" description="Polar residues" evidence="9">
    <location>
        <begin position="2066"/>
        <end position="2076"/>
    </location>
</feature>
<feature type="region of interest" description="Disordered" evidence="9">
    <location>
        <begin position="2129"/>
        <end position="2291"/>
    </location>
</feature>
<dbReference type="Proteomes" id="UP001208570">
    <property type="component" value="Unassembled WGS sequence"/>
</dbReference>
<evidence type="ECO:0000256" key="5">
    <source>
        <dbReference type="ARBA" id="ARBA00022806"/>
    </source>
</evidence>
<feature type="compositionally biased region" description="Basic and acidic residues" evidence="9">
    <location>
        <begin position="2262"/>
        <end position="2276"/>
    </location>
</feature>
<feature type="compositionally biased region" description="Polar residues" evidence="9">
    <location>
        <begin position="1839"/>
        <end position="1850"/>
    </location>
</feature>
<comment type="similarity">
    <text evidence="2">Belongs to the SNF2/RAD54 helicase family.</text>
</comment>
<feature type="region of interest" description="Disordered" evidence="9">
    <location>
        <begin position="755"/>
        <end position="808"/>
    </location>
</feature>
<feature type="region of interest" description="Disordered" evidence="9">
    <location>
        <begin position="1019"/>
        <end position="1132"/>
    </location>
</feature>
<feature type="region of interest" description="Disordered" evidence="9">
    <location>
        <begin position="2334"/>
        <end position="2363"/>
    </location>
</feature>
<comment type="subcellular location">
    <subcellularLocation>
        <location evidence="1">Nucleus</location>
    </subcellularLocation>
</comment>
<comment type="caution">
    <text evidence="11">The sequence shown here is derived from an EMBL/GenBank/DDBJ whole genome shotgun (WGS) entry which is preliminary data.</text>
</comment>
<dbReference type="Gene3D" id="1.20.120.850">
    <property type="entry name" value="SWI2/SNF2 ATPases, N-terminal domain"/>
    <property type="match status" value="1"/>
</dbReference>
<proteinExistence type="inferred from homology"/>
<dbReference type="InterPro" id="IPR000330">
    <property type="entry name" value="SNF2_N"/>
</dbReference>
<feature type="compositionally biased region" description="Polar residues" evidence="9">
    <location>
        <begin position="2141"/>
        <end position="2154"/>
    </location>
</feature>
<feature type="domain" description="Helicase C-terminal" evidence="10">
    <location>
        <begin position="1166"/>
        <end position="1328"/>
    </location>
</feature>
<evidence type="ECO:0000256" key="6">
    <source>
        <dbReference type="ARBA" id="ARBA00022840"/>
    </source>
</evidence>
<keyword evidence="12" id="KW-1185">Reference proteome</keyword>
<feature type="region of interest" description="Disordered" evidence="9">
    <location>
        <begin position="2376"/>
        <end position="2434"/>
    </location>
</feature>
<feature type="compositionally biased region" description="Basic and acidic residues" evidence="9">
    <location>
        <begin position="635"/>
        <end position="680"/>
    </location>
</feature>
<feature type="compositionally biased region" description="Polar residues" evidence="9">
    <location>
        <begin position="2561"/>
        <end position="2571"/>
    </location>
</feature>
<feature type="region of interest" description="Disordered" evidence="9">
    <location>
        <begin position="22"/>
        <end position="59"/>
    </location>
</feature>
<dbReference type="PROSITE" id="PS51194">
    <property type="entry name" value="HELICASE_CTER"/>
    <property type="match status" value="1"/>
</dbReference>
<feature type="region of interest" description="Disordered" evidence="9">
    <location>
        <begin position="1998"/>
        <end position="2081"/>
    </location>
</feature>
<feature type="compositionally biased region" description="Basic and acidic residues" evidence="9">
    <location>
        <begin position="202"/>
        <end position="222"/>
    </location>
</feature>
<evidence type="ECO:0000256" key="9">
    <source>
        <dbReference type="SAM" id="MobiDB-lite"/>
    </source>
</evidence>
<dbReference type="InterPro" id="IPR001650">
    <property type="entry name" value="Helicase_C-like"/>
</dbReference>
<dbReference type="Gene3D" id="3.40.50.10810">
    <property type="entry name" value="Tandem AAA-ATPase domain"/>
    <property type="match status" value="2"/>
</dbReference>
<sequence>MYDFKHTYSCLASEIVTISSSEDDVVMVGSEGEQEEEDDDDDVDDDPNNSGSHVNDELNVPDVNGQVLVNVGHSTEEKDIFLAPQLAQAVKPHQIGGIRFLYDNLVESTECFKESQGFGCILAHSMGLGKTLQVIAFIEVFLRCTEAKKVLVIVPVNTLQNWIHEFDIWLPVDPSKVELKEETPAAKKKAERKSKKKKEPKPKKEPKEKESDMLRNDGREGDMMDSCQKLDCAGPESRRDCLYPPPPYLGHPHPGFMPMPAYPPYPPMNQPMDYKHYGAGKMDMNCQQDLKYDNGPMPPHLYGGGGGGSASGYGGHHMPPYNDAYQNTMGPMPGYMPAGQNTRFPGYMPQAHTTHHWGMMNIPPRPDMGGGYSNYCGMSRPGDMPPAGGFREEFKNFLPYGMMDTGSAMTHTPYMPPVSHTNMTDQTNMMVSRAEDLTMLQHHKPTSEMKDLDLPEPKDLSTKPLTAPELVTKPPCDEKPIDHSGSVAKICMNAEDGTRTSLDVKNQCAPEPMDTSILKSEEQPMFPDFSDLQREAEMPDIRPDLCSMDDMKPKAEGLDPSGDRSMKMDSFSNDCKHNANSSNDIKQDAELSHFRGLEEVNNHNNVVDEHKEVKSGVRVSSESAGAKAMDVTDGTDAKAEKMDVGCNGEETKPSEKDATKEEDGTTGKDDGESKVNGDDKDAANFLDKIDEMLNSDKPPEISYRQFPLHVINDNLKTIIARAKVVDKWHKEGGVLLLGYEMYRLLTSRRVLAYKPKTRKKKSDPDKDKDKEKEEKDKDQDKDKERDKDKDTEKKEGQPEVIDLDEEDKNKEMLSNLQDALVKPGPDLVICDEGHRIKNSHASISQALKNIRTKRRVVLTGYPLQNNLLEYWCMVDFVRPNYLGTKMEFCNMFERPIMNGQCVDSTPGDIKLMRFRAHVLHSLLEGFVQRRGHSVLKKALPPKQEYVLQIKMSDIQRKLYKEFMSVISESSLVAWATNNPLKAFAVCCKIWNHPDILHDVVEERKSADLDNDLDIEDKAALNEGPKAVTRSRAQVKPPGPKPLSCDETAKPSIPPISPKDGIKLEENKPDDGEESHDKLSSLASDEMTKDGSSSVDAEMAKMSVKSEENAEKASDAGDSSIKKEDNEPFTSTDRKDQVITYDWAYELMSSYERGVLENSGKFVILMSIIEEAMAVGDKILVFSQSLFTLNLIEEYLSKTALPGEGITEKWCKNKNYYRLDGSTSGVEREKLINQFNADENDKVHLFLLSTRAGCLGINVVGANRVVVFDASWNPCHDCQAVCRVYRYGQTKQCVVYRLVSDNTMEKKIYDRQINKQGMSDRVVDELNPQCTYTRRQVDSLLQYEDKDLDSINPADIDEEYSEPVLNSVIKKHHQWVTKKPFTHESLLIDRKEEKLTKTEKRLAKQGYEMEKKMNISYSRPSYSGFYSKNNVIGPNMIRPNARYTVSVNRPIASVRPMMSTPIPMRAGLQRGGVGRIGTNQPQAILRPGVSVQQIKTTTDIIIPGTSTSTDSRSNRIPAGENVLVIKTPKGVYIRTNQGKIFAVRTAPKNITQNTASGTGGTSNQLAQGQKGASAAGIMSSILPMKSGGKVALPMSKDGVGGKGRVSMVTTSLLHMASGTVATNKPTIIKGNIKPNNYKIIKVKVGDEEKMLKMPIAPTTVHSVMPMLKPKPAITVVSKKGDDRKKHHPSKITVLSSLPQKILEKAELLKRAKALAAASKQKDDDDDDDHDDQQMEKLEESKKISRSPERGVSDSKEPFGDESEKQSEHNASDSNIEAKVSDAIESQVNSAESSTQESDISNKAPTDTASTQNNSSLKGVDSVPSSDASSDTSSLSEKAMSRSSVANQSESSMPKHDMDDAAPTQHNATHPEESARHHGYPPESSIDVLQRGQTGRVSVDGSMTHQRSPTVAQQNVPSSFTQEHSQQANITSSSHNQSQSLQHQKQQPPPQQQQQQHSLSGMACQMSSSDLGQQNNSLYSAQDVSTHGRLHHGQMMQGLQHSMSAQPSGMTHNSQSMPQNLKPPAYGQSNLNREQDGHDAGHMDMRYKDHIRNAPPSEFGGQAEMSRGMSSTYGSSNGDMAGGYKQSRMMQQNAVTANVTEPAACAEQGSTPSVSYGFGTQQQKAVSDYDSALHPNAPHLDSARTQSQTSYSQGQMSAEKPVPMDTDEMSAAAKAKKSRKLKEMKLSKEKAQKALKDKEKKKSKDQEKPKKETQQAQVAPFRTSFDSKEEGRMQLGSGLEAGQPSSMMSSQNPSFHNMPGFQDIKSRGHEPSSGDSMRRSTSATGHQSPADTLGMLGESLLESIGVLNQDSEGAVQNGVQSGKSFANCGSSVNIGSSRNVSETIPPAHSKHQQQQATVPSAYGEQNYSGYGYPPVPSNPWVTPTSPSLWPPNSANQSKSSAGTSQGGATHTDTGNFTPAPNAHANPPVSNMDSISNSAFTPMNSAVGQNYNLGFPQFPQPHYPYAAPSGYYPTSQGHYPAPGPEAWPGNLHEAPSGYGPYPSSTMPYATMMPPSAHMPFMPQPMMPSVHQSMMAAPSYGYHGSYLPPASAYSQAGLQKDHDSQSAAPSNLTSL</sequence>
<dbReference type="EMBL" id="JAODUP010000077">
    <property type="protein sequence ID" value="KAK2163559.1"/>
    <property type="molecule type" value="Genomic_DNA"/>
</dbReference>
<feature type="compositionally biased region" description="Basic and acidic residues" evidence="9">
    <location>
        <begin position="1730"/>
        <end position="1769"/>
    </location>
</feature>
<feature type="compositionally biased region" description="Polar residues" evidence="9">
    <location>
        <begin position="1963"/>
        <end position="1972"/>
    </location>
</feature>
<feature type="region of interest" description="Disordered" evidence="9">
    <location>
        <begin position="2549"/>
        <end position="2571"/>
    </location>
</feature>
<feature type="compositionally biased region" description="Basic and acidic residues" evidence="9">
    <location>
        <begin position="762"/>
        <end position="797"/>
    </location>
</feature>
<feature type="compositionally biased region" description="Polar residues" evidence="9">
    <location>
        <begin position="2277"/>
        <end position="2288"/>
    </location>
</feature>
<feature type="compositionally biased region" description="Low complexity" evidence="9">
    <location>
        <begin position="1930"/>
        <end position="1958"/>
    </location>
</feature>
<dbReference type="CDD" id="cd18793">
    <property type="entry name" value="SF2_C_SNF"/>
    <property type="match status" value="1"/>
</dbReference>
<protein>
    <recommendedName>
        <fullName evidence="10">Helicase C-terminal domain-containing protein</fullName>
    </recommendedName>
</protein>
<evidence type="ECO:0000313" key="12">
    <source>
        <dbReference type="Proteomes" id="UP001208570"/>
    </source>
</evidence>
<evidence type="ECO:0000256" key="7">
    <source>
        <dbReference type="ARBA" id="ARBA00023125"/>
    </source>
</evidence>
<dbReference type="InterPro" id="IPR049730">
    <property type="entry name" value="SNF2/RAD54-like_C"/>
</dbReference>
<dbReference type="GO" id="GO:0005524">
    <property type="term" value="F:ATP binding"/>
    <property type="evidence" value="ECO:0007669"/>
    <property type="project" value="UniProtKB-KW"/>
</dbReference>
<organism evidence="11 12">
    <name type="scientific">Paralvinella palmiformis</name>
    <dbReference type="NCBI Taxonomy" id="53620"/>
    <lineage>
        <taxon>Eukaryota</taxon>
        <taxon>Metazoa</taxon>
        <taxon>Spiralia</taxon>
        <taxon>Lophotrochozoa</taxon>
        <taxon>Annelida</taxon>
        <taxon>Polychaeta</taxon>
        <taxon>Sedentaria</taxon>
        <taxon>Canalipalpata</taxon>
        <taxon>Terebellida</taxon>
        <taxon>Terebelliformia</taxon>
        <taxon>Alvinellidae</taxon>
        <taxon>Paralvinella</taxon>
    </lineage>
</organism>
<keyword evidence="8" id="KW-0539">Nucleus</keyword>
<dbReference type="SMART" id="SM00487">
    <property type="entry name" value="DEXDc"/>
    <property type="match status" value="1"/>
</dbReference>
<keyword evidence="3" id="KW-0547">Nucleotide-binding</keyword>
<dbReference type="GO" id="GO:0003677">
    <property type="term" value="F:DNA binding"/>
    <property type="evidence" value="ECO:0007669"/>
    <property type="project" value="UniProtKB-KW"/>
</dbReference>
<feature type="compositionally biased region" description="Basic and acidic residues" evidence="9">
    <location>
        <begin position="2031"/>
        <end position="2050"/>
    </location>
</feature>
<dbReference type="Pfam" id="PF00176">
    <property type="entry name" value="SNF2-rel_dom"/>
    <property type="match status" value="2"/>
</dbReference>
<feature type="compositionally biased region" description="Polar residues" evidence="9">
    <location>
        <begin position="2350"/>
        <end position="2363"/>
    </location>
</feature>
<dbReference type="InterPro" id="IPR038718">
    <property type="entry name" value="SNF2-like_sf"/>
</dbReference>
<feature type="compositionally biased region" description="Basic and acidic residues" evidence="9">
    <location>
        <begin position="1103"/>
        <end position="1132"/>
    </location>
</feature>
<feature type="compositionally biased region" description="Polar residues" evidence="9">
    <location>
        <begin position="1782"/>
        <end position="1815"/>
    </location>
</feature>
<feature type="compositionally biased region" description="Basic residues" evidence="9">
    <location>
        <begin position="186"/>
        <end position="201"/>
    </location>
</feature>
<keyword evidence="5" id="KW-0347">Helicase</keyword>
<feature type="compositionally biased region" description="Acidic residues" evidence="9">
    <location>
        <begin position="32"/>
        <end position="47"/>
    </location>
</feature>
<feature type="compositionally biased region" description="Polar residues" evidence="9">
    <location>
        <begin position="2425"/>
        <end position="2434"/>
    </location>
</feature>
<dbReference type="GO" id="GO:0005634">
    <property type="term" value="C:nucleus"/>
    <property type="evidence" value="ECO:0007669"/>
    <property type="project" value="UniProtKB-SubCell"/>
</dbReference>
<dbReference type="Pfam" id="PF00271">
    <property type="entry name" value="Helicase_C"/>
    <property type="match status" value="1"/>
</dbReference>
<keyword evidence="4" id="KW-0378">Hydrolase</keyword>
<evidence type="ECO:0000259" key="10">
    <source>
        <dbReference type="PROSITE" id="PS51194"/>
    </source>
</evidence>
<dbReference type="InterPro" id="IPR044574">
    <property type="entry name" value="ARIP4-like"/>
</dbReference>
<dbReference type="SMART" id="SM00490">
    <property type="entry name" value="HELICc"/>
    <property type="match status" value="1"/>
</dbReference>
<evidence type="ECO:0000256" key="1">
    <source>
        <dbReference type="ARBA" id="ARBA00004123"/>
    </source>
</evidence>
<evidence type="ECO:0000313" key="11">
    <source>
        <dbReference type="EMBL" id="KAK2163559.1"/>
    </source>
</evidence>
<evidence type="ECO:0000256" key="3">
    <source>
        <dbReference type="ARBA" id="ARBA00022741"/>
    </source>
</evidence>
<evidence type="ECO:0000256" key="8">
    <source>
        <dbReference type="ARBA" id="ARBA00023242"/>
    </source>
</evidence>
<dbReference type="Gene3D" id="3.40.50.300">
    <property type="entry name" value="P-loop containing nucleotide triphosphate hydrolases"/>
    <property type="match status" value="2"/>
</dbReference>
<accession>A0AAD9K2H5</accession>
<feature type="compositionally biased region" description="Polar residues" evidence="9">
    <location>
        <begin position="1889"/>
        <end position="1929"/>
    </location>
</feature>
<feature type="compositionally biased region" description="Basic and acidic residues" evidence="9">
    <location>
        <begin position="2179"/>
        <end position="2211"/>
    </location>
</feature>
<feature type="compositionally biased region" description="Basic and acidic residues" evidence="9">
    <location>
        <begin position="446"/>
        <end position="461"/>
    </location>
</feature>
<dbReference type="GO" id="GO:0004386">
    <property type="term" value="F:helicase activity"/>
    <property type="evidence" value="ECO:0007669"/>
    <property type="project" value="UniProtKB-KW"/>
</dbReference>
<feature type="compositionally biased region" description="Polar residues" evidence="9">
    <location>
        <begin position="2377"/>
        <end position="2416"/>
    </location>
</feature>
<feature type="region of interest" description="Disordered" evidence="9">
    <location>
        <begin position="609"/>
        <end position="680"/>
    </location>
</feature>
<name>A0AAD9K2H5_9ANNE</name>
<dbReference type="PANTHER" id="PTHR45797:SF1">
    <property type="entry name" value="HELICASE ARIP4"/>
    <property type="match status" value="1"/>
</dbReference>
<keyword evidence="7" id="KW-0238">DNA-binding</keyword>
<keyword evidence="6" id="KW-0067">ATP-binding</keyword>
<dbReference type="InterPro" id="IPR027417">
    <property type="entry name" value="P-loop_NTPase"/>
</dbReference>
<evidence type="ECO:0000256" key="4">
    <source>
        <dbReference type="ARBA" id="ARBA00022801"/>
    </source>
</evidence>
<feature type="compositionally biased region" description="Basic and acidic residues" evidence="9">
    <location>
        <begin position="1059"/>
        <end position="1078"/>
    </location>
</feature>
<gene>
    <name evidence="11" type="ORF">LSH36_77g02031</name>
</gene>
<reference evidence="11" key="1">
    <citation type="journal article" date="2023" name="Mol. Biol. Evol.">
        <title>Third-Generation Sequencing Reveals the Adaptive Role of the Epigenome in Three Deep-Sea Polychaetes.</title>
        <authorList>
            <person name="Perez M."/>
            <person name="Aroh O."/>
            <person name="Sun Y."/>
            <person name="Lan Y."/>
            <person name="Juniper S.K."/>
            <person name="Young C.R."/>
            <person name="Angers B."/>
            <person name="Qian P.Y."/>
        </authorList>
    </citation>
    <scope>NUCLEOTIDE SEQUENCE</scope>
    <source>
        <strain evidence="11">P08H-3</strain>
    </source>
</reference>
<dbReference type="PANTHER" id="PTHR45797">
    <property type="entry name" value="RAD54-LIKE"/>
    <property type="match status" value="1"/>
</dbReference>
<feature type="region of interest" description="Disordered" evidence="9">
    <location>
        <begin position="1716"/>
        <end position="1972"/>
    </location>
</feature>
<feature type="compositionally biased region" description="Low complexity" evidence="9">
    <location>
        <begin position="2241"/>
        <end position="2252"/>
    </location>
</feature>
<dbReference type="SUPFAM" id="SSF52540">
    <property type="entry name" value="P-loop containing nucleoside triphosphate hydrolases"/>
    <property type="match status" value="3"/>
</dbReference>
<feature type="compositionally biased region" description="Low complexity" evidence="9">
    <location>
        <begin position="1819"/>
        <end position="1834"/>
    </location>
</feature>
<dbReference type="InterPro" id="IPR014001">
    <property type="entry name" value="Helicase_ATP-bd"/>
</dbReference>
<feature type="region of interest" description="Disordered" evidence="9">
    <location>
        <begin position="446"/>
        <end position="481"/>
    </location>
</feature>
<dbReference type="GO" id="GO:0016887">
    <property type="term" value="F:ATP hydrolysis activity"/>
    <property type="evidence" value="ECO:0007669"/>
    <property type="project" value="InterPro"/>
</dbReference>